<dbReference type="Proteomes" id="UP000184330">
    <property type="component" value="Unassembled WGS sequence"/>
</dbReference>
<evidence type="ECO:0000313" key="2">
    <source>
        <dbReference type="Proteomes" id="UP000184330"/>
    </source>
</evidence>
<dbReference type="OrthoDB" id="3564623at2759"/>
<keyword evidence="2" id="KW-1185">Reference proteome</keyword>
<reference evidence="1 2" key="1">
    <citation type="submission" date="2016-03" db="EMBL/GenBank/DDBJ databases">
        <authorList>
            <person name="Ploux O."/>
        </authorList>
    </citation>
    <scope>NUCLEOTIDE SEQUENCE [LARGE SCALE GENOMIC DNA]</scope>
    <source>
        <strain evidence="1 2">UAMH 11012</strain>
    </source>
</reference>
<protein>
    <submittedName>
        <fullName evidence="1">Uncharacterized protein</fullName>
    </submittedName>
</protein>
<dbReference type="AlphaFoldDB" id="A0A1L7XKL2"/>
<evidence type="ECO:0000313" key="1">
    <source>
        <dbReference type="EMBL" id="CZR65477.1"/>
    </source>
</evidence>
<gene>
    <name evidence="1" type="ORF">PAC_15377</name>
</gene>
<accession>A0A1L7XKL2</accession>
<dbReference type="EMBL" id="FJOG01000031">
    <property type="protein sequence ID" value="CZR65477.1"/>
    <property type="molecule type" value="Genomic_DNA"/>
</dbReference>
<proteinExistence type="predicted"/>
<organism evidence="1 2">
    <name type="scientific">Phialocephala subalpina</name>
    <dbReference type="NCBI Taxonomy" id="576137"/>
    <lineage>
        <taxon>Eukaryota</taxon>
        <taxon>Fungi</taxon>
        <taxon>Dikarya</taxon>
        <taxon>Ascomycota</taxon>
        <taxon>Pezizomycotina</taxon>
        <taxon>Leotiomycetes</taxon>
        <taxon>Helotiales</taxon>
        <taxon>Mollisiaceae</taxon>
        <taxon>Phialocephala</taxon>
        <taxon>Phialocephala fortinii species complex</taxon>
    </lineage>
</organism>
<name>A0A1L7XKL2_9HELO</name>
<sequence length="212" mass="22897">MATLATTLEKFFQSTTSPSLHLGSINTSQKHAIHAAEVLGQAAYPPAGCSSHGTLLKEGRKSLDSGPDTNSDSDPLSILEFLDTEVRTSIDTLLETTSENGKGEESSTTTLQELATSIRKRLHDVKKAIRYRLLVGKLKFDECSTPPYYPYYPHALQAENEKQQPQAKSPTAVECPQSARVSSIDGVAALQCSLLALNTSSASTLARFETSH</sequence>